<keyword evidence="7" id="KW-0539">Nucleus</keyword>
<dbReference type="InterPro" id="IPR037151">
    <property type="entry name" value="AlkB-like_sf"/>
</dbReference>
<dbReference type="EMBL" id="JAEPQZ010000008">
    <property type="protein sequence ID" value="KAG2178070.1"/>
    <property type="molecule type" value="Genomic_DNA"/>
</dbReference>
<keyword evidence="3" id="KW-0479">Metal-binding</keyword>
<dbReference type="InterPro" id="IPR032862">
    <property type="entry name" value="ALKBH6"/>
</dbReference>
<keyword evidence="10" id="KW-1185">Reference proteome</keyword>
<comment type="similarity">
    <text evidence="2">Belongs to the alkB family.</text>
</comment>
<evidence type="ECO:0000256" key="2">
    <source>
        <dbReference type="ARBA" id="ARBA00007879"/>
    </source>
</evidence>
<dbReference type="PANTHER" id="PTHR46030">
    <property type="entry name" value="ALPHA-KETOGLUTARATE-DEPENDENT DIOXYGENASE ALKB HOMOLOG 6"/>
    <property type="match status" value="1"/>
</dbReference>
<dbReference type="InterPro" id="IPR027450">
    <property type="entry name" value="AlkB-like"/>
</dbReference>
<dbReference type="SUPFAM" id="SSF51197">
    <property type="entry name" value="Clavaminate synthase-like"/>
    <property type="match status" value="1"/>
</dbReference>
<evidence type="ECO:0000259" key="8">
    <source>
        <dbReference type="PROSITE" id="PS51471"/>
    </source>
</evidence>
<dbReference type="GO" id="GO:0046872">
    <property type="term" value="F:metal ion binding"/>
    <property type="evidence" value="ECO:0007669"/>
    <property type="project" value="UniProtKB-KW"/>
</dbReference>
<dbReference type="Pfam" id="PF13532">
    <property type="entry name" value="2OG-FeII_Oxy_2"/>
    <property type="match status" value="1"/>
</dbReference>
<keyword evidence="4" id="KW-0223">Dioxygenase</keyword>
<dbReference type="PANTHER" id="PTHR46030:SF1">
    <property type="entry name" value="ALPHA-KETOGLUTARATE-DEPENDENT DIOXYGENASE ALKB HOMOLOG 6"/>
    <property type="match status" value="1"/>
</dbReference>
<evidence type="ECO:0000313" key="10">
    <source>
        <dbReference type="Proteomes" id="UP000654370"/>
    </source>
</evidence>
<evidence type="ECO:0000256" key="1">
    <source>
        <dbReference type="ARBA" id="ARBA00004123"/>
    </source>
</evidence>
<dbReference type="PROSITE" id="PS51471">
    <property type="entry name" value="FE2OG_OXY"/>
    <property type="match status" value="1"/>
</dbReference>
<keyword evidence="6" id="KW-0408">Iron</keyword>
<evidence type="ECO:0000256" key="3">
    <source>
        <dbReference type="ARBA" id="ARBA00022723"/>
    </source>
</evidence>
<organism evidence="9 10">
    <name type="scientific">Mortierella isabellina</name>
    <name type="common">Filamentous fungus</name>
    <name type="synonym">Umbelopsis isabellina</name>
    <dbReference type="NCBI Taxonomy" id="91625"/>
    <lineage>
        <taxon>Eukaryota</taxon>
        <taxon>Fungi</taxon>
        <taxon>Fungi incertae sedis</taxon>
        <taxon>Mucoromycota</taxon>
        <taxon>Mucoromycotina</taxon>
        <taxon>Umbelopsidomycetes</taxon>
        <taxon>Umbelopsidales</taxon>
        <taxon>Umbelopsidaceae</taxon>
        <taxon>Umbelopsis</taxon>
    </lineage>
</organism>
<sequence>MSTTLDEYKLSDIPSAAYYIPNIITESEEEYLISKVNSAPAPKWVTLKARRLQNWGGTPYNGKMIQEPIPDWLKSSIFAKLQRIGISFEENDASEPNHVLVNEYLPGQGIMPHQDGPLYQPIVATVSLGSHSILNFYPHTSNAATNSDAIQPEFSVLLEPRSLFVQTDQLYKTYLHGIAEITEDNIETLKPINASPSVKTLSRGTRVSLTYRRVKNVVKNPLAKGIFKH</sequence>
<evidence type="ECO:0000256" key="5">
    <source>
        <dbReference type="ARBA" id="ARBA00023002"/>
    </source>
</evidence>
<dbReference type="InterPro" id="IPR005123">
    <property type="entry name" value="Oxoglu/Fe-dep_dioxygenase_dom"/>
</dbReference>
<protein>
    <recommendedName>
        <fullName evidence="8">Fe2OG dioxygenase domain-containing protein</fullName>
    </recommendedName>
</protein>
<accession>A0A8H7UCN7</accession>
<evidence type="ECO:0000256" key="4">
    <source>
        <dbReference type="ARBA" id="ARBA00022964"/>
    </source>
</evidence>
<gene>
    <name evidence="9" type="ORF">INT43_003323</name>
</gene>
<evidence type="ECO:0000256" key="6">
    <source>
        <dbReference type="ARBA" id="ARBA00023004"/>
    </source>
</evidence>
<proteinExistence type="inferred from homology"/>
<evidence type="ECO:0000313" key="9">
    <source>
        <dbReference type="EMBL" id="KAG2178070.1"/>
    </source>
</evidence>
<feature type="domain" description="Fe2OG dioxygenase" evidence="8">
    <location>
        <begin position="95"/>
        <end position="215"/>
    </location>
</feature>
<dbReference type="Gene3D" id="2.60.120.590">
    <property type="entry name" value="Alpha-ketoglutarate-dependent dioxygenase AlkB-like"/>
    <property type="match status" value="1"/>
</dbReference>
<comment type="caution">
    <text evidence="9">The sequence shown here is derived from an EMBL/GenBank/DDBJ whole genome shotgun (WGS) entry which is preliminary data.</text>
</comment>
<evidence type="ECO:0000256" key="7">
    <source>
        <dbReference type="ARBA" id="ARBA00023242"/>
    </source>
</evidence>
<comment type="subcellular location">
    <subcellularLocation>
        <location evidence="1">Nucleus</location>
    </subcellularLocation>
</comment>
<dbReference type="OrthoDB" id="412814at2759"/>
<name>A0A8H7UCN7_MORIS</name>
<dbReference type="AlphaFoldDB" id="A0A8H7UCN7"/>
<dbReference type="GO" id="GO:0005634">
    <property type="term" value="C:nucleus"/>
    <property type="evidence" value="ECO:0007669"/>
    <property type="project" value="UniProtKB-SubCell"/>
</dbReference>
<reference evidence="9" key="1">
    <citation type="submission" date="2020-12" db="EMBL/GenBank/DDBJ databases">
        <title>Metabolic potential, ecology and presence of endohyphal bacteria is reflected in genomic diversity of Mucoromycotina.</title>
        <authorList>
            <person name="Muszewska A."/>
            <person name="Okrasinska A."/>
            <person name="Steczkiewicz K."/>
            <person name="Drgas O."/>
            <person name="Orlowska M."/>
            <person name="Perlinska-Lenart U."/>
            <person name="Aleksandrzak-Piekarczyk T."/>
            <person name="Szatraj K."/>
            <person name="Zielenkiewicz U."/>
            <person name="Pilsyk S."/>
            <person name="Malc E."/>
            <person name="Mieczkowski P."/>
            <person name="Kruszewska J.S."/>
            <person name="Biernat P."/>
            <person name="Pawlowska J."/>
        </authorList>
    </citation>
    <scope>NUCLEOTIDE SEQUENCE</scope>
    <source>
        <strain evidence="9">WA0000067209</strain>
    </source>
</reference>
<dbReference type="GO" id="GO:0051213">
    <property type="term" value="F:dioxygenase activity"/>
    <property type="evidence" value="ECO:0007669"/>
    <property type="project" value="UniProtKB-KW"/>
</dbReference>
<dbReference type="Proteomes" id="UP000654370">
    <property type="component" value="Unassembled WGS sequence"/>
</dbReference>
<keyword evidence="5" id="KW-0560">Oxidoreductase</keyword>